<keyword evidence="1" id="KW-0479">Metal-binding</keyword>
<protein>
    <submittedName>
        <fullName evidence="7">Transposase</fullName>
    </submittedName>
</protein>
<sequence>MRYNTREELRINLLPDMSSPRKRPKSLESMKEHSADGTKMAQSRPSEPPLGNDDTTLSHILPSQAVTNAKSLSMPELVAAPSSPTSTDRLPHCPTSTPKQKSSQKSEAGSTSSERKCWPYWDKSCQEMSAWLSLPTKTDWPDLDLTCFDGSVSKTGANSWFSMRQVSVQNEKWLRTFSPSSTALAPDYTDCVNTKLRSKKIQIYPSPELNKVWRKWLAACRYCYNQAIALQKSGKRLSKLKLRNEVMQSDLPAWVKETPCHIRQNAIFDAHLAFSASSDARFRSCRDSSQAIKFNDANFSSGSWYPRLTKGLTFRVSEPIPKTCDQGTQLVFTKGRWFAVFPEPVAFIPTEATGVIALDPGVRTFITGFDGSRFLEFGSGDIGRITRLCQHLDDLMGRIAKEPNRSKRRRMKQAAQRMRTKIRNLVDEAHKQIAHYLTRNYSVIFLPTFETSNMVAKAKRKIRSKTARAMLTWAHYRFKLTLKHQAEITGTTVVDVTEEYTSKTCTHCGHVHSKLGGSKVFRCPECGVTLPRDWNGAFGIFLKALRDTASVTLTGNSAIVALSGNNRKNVA</sequence>
<proteinExistence type="predicted"/>
<dbReference type="Proteomes" id="UP000010367">
    <property type="component" value="Chromosome"/>
</dbReference>
<dbReference type="Pfam" id="PF12323">
    <property type="entry name" value="HTH_OrfB_IS605"/>
    <property type="match status" value="1"/>
</dbReference>
<keyword evidence="3" id="KW-0238">DNA-binding</keyword>
<dbReference type="Pfam" id="PF07282">
    <property type="entry name" value="Cas12f1-like_TNB"/>
    <property type="match status" value="1"/>
</dbReference>
<evidence type="ECO:0000313" key="10">
    <source>
        <dbReference type="Proteomes" id="UP000010367"/>
    </source>
</evidence>
<dbReference type="InterPro" id="IPR021027">
    <property type="entry name" value="Transposase_put_HTH"/>
</dbReference>
<evidence type="ECO:0000259" key="6">
    <source>
        <dbReference type="Pfam" id="PF12323"/>
    </source>
</evidence>
<evidence type="ECO:0000256" key="4">
    <source>
        <dbReference type="SAM" id="MobiDB-lite"/>
    </source>
</evidence>
<feature type="compositionally biased region" description="Basic and acidic residues" evidence="4">
    <location>
        <begin position="25"/>
        <end position="36"/>
    </location>
</feature>
<feature type="compositionally biased region" description="Basic and acidic residues" evidence="4">
    <location>
        <begin position="1"/>
        <end position="10"/>
    </location>
</feature>
<accession>K9TBW3</accession>
<dbReference type="NCBIfam" id="NF040570">
    <property type="entry name" value="guided_TnpB"/>
    <property type="match status" value="1"/>
</dbReference>
<name>K9TBW3_9CYAN</name>
<dbReference type="KEGG" id="oac:Oscil6304_3053"/>
<dbReference type="InterPro" id="IPR010095">
    <property type="entry name" value="Cas12f1-like_TNB"/>
</dbReference>
<feature type="domain" description="Cas12f1-like TNB" evidence="5">
    <location>
        <begin position="475"/>
        <end position="540"/>
    </location>
</feature>
<dbReference type="EMBL" id="CP003607">
    <property type="protein sequence ID" value="AFY80357.1"/>
    <property type="molecule type" value="Genomic_DNA"/>
</dbReference>
<feature type="domain" description="Transposase putative helix-turn-helix" evidence="6">
    <location>
        <begin position="196"/>
        <end position="232"/>
    </location>
</feature>
<reference evidence="7 10" key="1">
    <citation type="submission" date="2012-06" db="EMBL/GenBank/DDBJ databases">
        <title>Finished chromosome of genome of Oscillatoria acuminata PCC 6304.</title>
        <authorList>
            <consortium name="US DOE Joint Genome Institute"/>
            <person name="Gugger M."/>
            <person name="Coursin T."/>
            <person name="Rippka R."/>
            <person name="Tandeau De Marsac N."/>
            <person name="Huntemann M."/>
            <person name="Wei C.-L."/>
            <person name="Han J."/>
            <person name="Detter J.C."/>
            <person name="Han C."/>
            <person name="Tapia R."/>
            <person name="Davenport K."/>
            <person name="Daligault H."/>
            <person name="Erkkila T."/>
            <person name="Gu W."/>
            <person name="Munk A.C.C."/>
            <person name="Teshima H."/>
            <person name="Xu Y."/>
            <person name="Chain P."/>
            <person name="Chen A."/>
            <person name="Krypides N."/>
            <person name="Mavromatis K."/>
            <person name="Markowitz V."/>
            <person name="Szeto E."/>
            <person name="Ivanova N."/>
            <person name="Mikhailova N."/>
            <person name="Ovchinnikova G."/>
            <person name="Pagani I."/>
            <person name="Pati A."/>
            <person name="Goodwin L."/>
            <person name="Peters L."/>
            <person name="Pitluck S."/>
            <person name="Woyke T."/>
            <person name="Kerfeld C."/>
        </authorList>
    </citation>
    <scope>NUCLEOTIDE SEQUENCE [LARGE SCALE GENOMIC DNA]</scope>
    <source>
        <strain evidence="7 10">PCC 6304</strain>
    </source>
</reference>
<dbReference type="InParanoid" id="K9TBW3"/>
<dbReference type="AlphaFoldDB" id="K9TBW3"/>
<dbReference type="GO" id="GO:0046872">
    <property type="term" value="F:metal ion binding"/>
    <property type="evidence" value="ECO:0007669"/>
    <property type="project" value="UniProtKB-KW"/>
</dbReference>
<dbReference type="EMBL" id="CP003607">
    <property type="protein sequence ID" value="AFY84718.1"/>
    <property type="molecule type" value="Genomic_DNA"/>
</dbReference>
<dbReference type="eggNOG" id="COG0675">
    <property type="taxonomic scope" value="Bacteria"/>
</dbReference>
<dbReference type="PANTHER" id="PTHR36172:SF1">
    <property type="entry name" value="RESOLVASE-RELATED"/>
    <property type="match status" value="1"/>
</dbReference>
<feature type="region of interest" description="Disordered" evidence="4">
    <location>
        <begin position="1"/>
        <end position="115"/>
    </location>
</feature>
<dbReference type="KEGG" id="oac:Oscil6304_0617"/>
<gene>
    <name evidence="7" type="ORF">Oscil6304_0617</name>
    <name evidence="8" type="ORF">Oscil6304_3053</name>
    <name evidence="9" type="ORF">Oscil6304_5228</name>
</gene>
<dbReference type="HOGENOM" id="CLU_029254_3_1_3"/>
<dbReference type="EMBL" id="CP003607">
    <property type="protein sequence ID" value="AFY82648.1"/>
    <property type="molecule type" value="Genomic_DNA"/>
</dbReference>
<dbReference type="PATRIC" id="fig|56110.3.peg.3652"/>
<evidence type="ECO:0000256" key="1">
    <source>
        <dbReference type="ARBA" id="ARBA00022723"/>
    </source>
</evidence>
<evidence type="ECO:0000256" key="2">
    <source>
        <dbReference type="ARBA" id="ARBA00022833"/>
    </source>
</evidence>
<dbReference type="PANTHER" id="PTHR36172">
    <property type="match status" value="1"/>
</dbReference>
<evidence type="ECO:0000259" key="5">
    <source>
        <dbReference type="Pfam" id="PF07282"/>
    </source>
</evidence>
<evidence type="ECO:0000313" key="7">
    <source>
        <dbReference type="EMBL" id="AFY80357.1"/>
    </source>
</evidence>
<keyword evidence="2" id="KW-0862">Zinc</keyword>
<dbReference type="KEGG" id="oac:Oscil6304_5228"/>
<feature type="compositionally biased region" description="Low complexity" evidence="4">
    <location>
        <begin position="94"/>
        <end position="106"/>
    </location>
</feature>
<organism evidence="7 10">
    <name type="scientific">Oscillatoria acuminata PCC 6304</name>
    <dbReference type="NCBI Taxonomy" id="56110"/>
    <lineage>
        <taxon>Bacteria</taxon>
        <taxon>Bacillati</taxon>
        <taxon>Cyanobacteriota</taxon>
        <taxon>Cyanophyceae</taxon>
        <taxon>Oscillatoriophycideae</taxon>
        <taxon>Oscillatoriales</taxon>
        <taxon>Oscillatoriaceae</taxon>
        <taxon>Oscillatoria</taxon>
    </lineage>
</organism>
<dbReference type="STRING" id="56110.Oscil6304_0617"/>
<dbReference type="InterPro" id="IPR051491">
    <property type="entry name" value="Recombinase/Transposase-rel"/>
</dbReference>
<evidence type="ECO:0000256" key="3">
    <source>
        <dbReference type="ARBA" id="ARBA00023125"/>
    </source>
</evidence>
<evidence type="ECO:0000313" key="8">
    <source>
        <dbReference type="EMBL" id="AFY82648.1"/>
    </source>
</evidence>
<dbReference type="GO" id="GO:0003677">
    <property type="term" value="F:DNA binding"/>
    <property type="evidence" value="ECO:0007669"/>
    <property type="project" value="UniProtKB-KW"/>
</dbReference>
<keyword evidence="10" id="KW-1185">Reference proteome</keyword>
<evidence type="ECO:0000313" key="9">
    <source>
        <dbReference type="EMBL" id="AFY84718.1"/>
    </source>
</evidence>